<dbReference type="EMBL" id="PIUK01000137">
    <property type="protein sequence ID" value="MBY6277093.1"/>
    <property type="molecule type" value="Genomic_DNA"/>
</dbReference>
<dbReference type="PANTHER" id="PTHR30354:SF11">
    <property type="entry name" value="PERMEASE"/>
    <property type="match status" value="1"/>
</dbReference>
<dbReference type="GO" id="GO:0015128">
    <property type="term" value="F:gluconate transmembrane transporter activity"/>
    <property type="evidence" value="ECO:0007669"/>
    <property type="project" value="InterPro"/>
</dbReference>
<protein>
    <submittedName>
        <fullName evidence="2">Gluconate transporter</fullName>
    </submittedName>
</protein>
<dbReference type="Proteomes" id="UP000732377">
    <property type="component" value="Unassembled WGS sequence"/>
</dbReference>
<evidence type="ECO:0000313" key="3">
    <source>
        <dbReference type="Proteomes" id="UP000732377"/>
    </source>
</evidence>
<feature type="transmembrane region" description="Helical" evidence="1">
    <location>
        <begin position="138"/>
        <end position="159"/>
    </location>
</feature>
<feature type="transmembrane region" description="Helical" evidence="1">
    <location>
        <begin position="268"/>
        <end position="290"/>
    </location>
</feature>
<gene>
    <name evidence="2" type="ORF">CWE10_12920</name>
</gene>
<feature type="transmembrane region" description="Helical" evidence="1">
    <location>
        <begin position="59"/>
        <end position="80"/>
    </location>
</feature>
<feature type="transmembrane region" description="Helical" evidence="1">
    <location>
        <begin position="389"/>
        <end position="414"/>
    </location>
</feature>
<dbReference type="PIRSF" id="PIRSF002746">
    <property type="entry name" value="Gluconate_transporter"/>
    <property type="match status" value="1"/>
</dbReference>
<accession>A0A953I9T6</accession>
<organism evidence="2 3">
    <name type="scientific">Symbiobacterium thermophilum</name>
    <dbReference type="NCBI Taxonomy" id="2734"/>
    <lineage>
        <taxon>Bacteria</taxon>
        <taxon>Bacillati</taxon>
        <taxon>Bacillota</taxon>
        <taxon>Clostridia</taxon>
        <taxon>Eubacteriales</taxon>
        <taxon>Symbiobacteriaceae</taxon>
        <taxon>Symbiobacterium</taxon>
    </lineage>
</organism>
<keyword evidence="1" id="KW-1133">Transmembrane helix</keyword>
<feature type="transmembrane region" description="Helical" evidence="1">
    <location>
        <begin position="339"/>
        <end position="356"/>
    </location>
</feature>
<evidence type="ECO:0000256" key="1">
    <source>
        <dbReference type="SAM" id="Phobius"/>
    </source>
</evidence>
<feature type="transmembrane region" description="Helical" evidence="1">
    <location>
        <begin position="310"/>
        <end position="327"/>
    </location>
</feature>
<feature type="transmembrane region" description="Helical" evidence="1">
    <location>
        <begin position="426"/>
        <end position="451"/>
    </location>
</feature>
<reference evidence="2" key="1">
    <citation type="submission" date="2017-11" db="EMBL/GenBank/DDBJ databases">
        <title>Three new genomes from thermophilic consortium.</title>
        <authorList>
            <person name="Quaggio R."/>
            <person name="Amgarten D."/>
            <person name="Setubal J.C."/>
        </authorList>
    </citation>
    <scope>NUCLEOTIDE SEQUENCE</scope>
    <source>
        <strain evidence="2">ZCTH01-B2</strain>
    </source>
</reference>
<keyword evidence="1" id="KW-0472">Membrane</keyword>
<dbReference type="RefSeq" id="WP_273380226.1">
    <property type="nucleotide sequence ID" value="NZ_PIUK01000137.1"/>
</dbReference>
<dbReference type="GO" id="GO:0005886">
    <property type="term" value="C:plasma membrane"/>
    <property type="evidence" value="ECO:0007669"/>
    <property type="project" value="TreeGrafter"/>
</dbReference>
<sequence>MASGPILLVILLAAIAFIIYSTAKLKLNPFLALLLTAYGVGFAAGMPATEIVSTITNGFGGLMTSIGLVIILGTIIGVFLEKSGAAIVMADSILKVVGEKRPALAMNLIGYIVSIPVFCDSGFVILSSLNKALSKRTGVSLTALAVALSTGLYATHVLVPPTPGPLAAAGNLGLTNLGLVIMVGLLVAIPTSLAGLFWANRFAKDGKTDKSSPEAALRAWEEMKAQYGRLPGVWAAYAPIVVPIALIALSSVADFPSHPFGEGAVKTVLNFLGTPVTALLIGVFCCLFLVEKIDEKVLNDWIGASLKDAATILIVTGAGGALGKILSTTPIGSYLGETLSTWNLGIFLPFVIAAALKTAQGSSTVALVTTSAIIAPMLPALGFDSEMGRVLMVMAIGAGSMVVSHANDSFFWVVSQFSDMDVATAYRAQTIGTAVTGVVAIVTTALLSLVLL</sequence>
<feature type="transmembrane region" description="Helical" evidence="1">
    <location>
        <begin position="31"/>
        <end position="52"/>
    </location>
</feature>
<proteinExistence type="predicted"/>
<evidence type="ECO:0000313" key="2">
    <source>
        <dbReference type="EMBL" id="MBY6277093.1"/>
    </source>
</evidence>
<dbReference type="PANTHER" id="PTHR30354">
    <property type="entry name" value="GNT FAMILY GLUCONATE TRANSPORTER"/>
    <property type="match status" value="1"/>
</dbReference>
<name>A0A953I9T6_SYMTR</name>
<keyword evidence="1" id="KW-0812">Transmembrane</keyword>
<feature type="transmembrane region" description="Helical" evidence="1">
    <location>
        <begin position="179"/>
        <end position="199"/>
    </location>
</feature>
<dbReference type="Pfam" id="PF02447">
    <property type="entry name" value="GntP_permease"/>
    <property type="match status" value="1"/>
</dbReference>
<comment type="caution">
    <text evidence="2">The sequence shown here is derived from an EMBL/GenBank/DDBJ whole genome shotgun (WGS) entry which is preliminary data.</text>
</comment>
<feature type="transmembrane region" description="Helical" evidence="1">
    <location>
        <begin position="363"/>
        <end position="383"/>
    </location>
</feature>
<feature type="transmembrane region" description="Helical" evidence="1">
    <location>
        <begin position="108"/>
        <end position="126"/>
    </location>
</feature>
<dbReference type="AlphaFoldDB" id="A0A953I9T6"/>
<feature type="transmembrane region" description="Helical" evidence="1">
    <location>
        <begin position="233"/>
        <end position="253"/>
    </location>
</feature>
<dbReference type="InterPro" id="IPR003474">
    <property type="entry name" value="Glcn_transporter"/>
</dbReference>